<evidence type="ECO:0000256" key="3">
    <source>
        <dbReference type="ARBA" id="ARBA00023110"/>
    </source>
</evidence>
<gene>
    <name evidence="7" type="ORF">C41B8_02102</name>
</gene>
<evidence type="ECO:0000313" key="7">
    <source>
        <dbReference type="EMBL" id="KEZ78884.1"/>
    </source>
</evidence>
<dbReference type="InterPro" id="IPR020892">
    <property type="entry name" value="Cyclophilin-type_PPIase_CS"/>
</dbReference>
<evidence type="ECO:0000256" key="5">
    <source>
        <dbReference type="RuleBase" id="RU363019"/>
    </source>
</evidence>
<dbReference type="InterPro" id="IPR002130">
    <property type="entry name" value="Cyclophilin-type_PPIase_dom"/>
</dbReference>
<dbReference type="CDD" id="cd01920">
    <property type="entry name" value="cyclophilin_EcCYP_like"/>
    <property type="match status" value="1"/>
</dbReference>
<dbReference type="RefSeq" id="WP_037333391.1">
    <property type="nucleotide sequence ID" value="NZ_APNK01000002.1"/>
</dbReference>
<name>A0A084IQA0_SALHC</name>
<dbReference type="eggNOG" id="COG0652">
    <property type="taxonomic scope" value="Bacteria"/>
</dbReference>
<dbReference type="SUPFAM" id="SSF50891">
    <property type="entry name" value="Cyclophilin-like"/>
    <property type="match status" value="1"/>
</dbReference>
<dbReference type="Gene3D" id="2.40.100.10">
    <property type="entry name" value="Cyclophilin-like"/>
    <property type="match status" value="1"/>
</dbReference>
<dbReference type="Proteomes" id="UP000028302">
    <property type="component" value="Unassembled WGS sequence"/>
</dbReference>
<dbReference type="InterPro" id="IPR029000">
    <property type="entry name" value="Cyclophilin-like_dom_sf"/>
</dbReference>
<evidence type="ECO:0000259" key="6">
    <source>
        <dbReference type="PROSITE" id="PS50072"/>
    </source>
</evidence>
<sequence>MVIFKTNLGDIHIEVDADNAPISAENFLAYVRDGFYDGVIFHRVIPGFVVQGGGFDENFNQKTTRAPIKNESANGLDNERGTLSMARTQDPHSATSQFFINLEDNEQLNDMGTRPGYAVFGRVVEGMEVVDAIAKVPTGAAGPFRQDAPQETVRIESAEVI</sequence>
<comment type="function">
    <text evidence="1 5">PPIases accelerate the folding of proteins. It catalyzes the cis-trans isomerization of proline imidic peptide bonds in oligopeptides.</text>
</comment>
<comment type="catalytic activity">
    <reaction evidence="5">
        <text>[protein]-peptidylproline (omega=180) = [protein]-peptidylproline (omega=0)</text>
        <dbReference type="Rhea" id="RHEA:16237"/>
        <dbReference type="Rhea" id="RHEA-COMP:10747"/>
        <dbReference type="Rhea" id="RHEA-COMP:10748"/>
        <dbReference type="ChEBI" id="CHEBI:83833"/>
        <dbReference type="ChEBI" id="CHEBI:83834"/>
        <dbReference type="EC" id="5.2.1.8"/>
    </reaction>
</comment>
<dbReference type="GO" id="GO:0003755">
    <property type="term" value="F:peptidyl-prolyl cis-trans isomerase activity"/>
    <property type="evidence" value="ECO:0007669"/>
    <property type="project" value="UniProtKB-UniRule"/>
</dbReference>
<evidence type="ECO:0000256" key="2">
    <source>
        <dbReference type="ARBA" id="ARBA00007365"/>
    </source>
</evidence>
<feature type="domain" description="PPIase cyclophilin-type" evidence="6">
    <location>
        <begin position="1"/>
        <end position="160"/>
    </location>
</feature>
<evidence type="ECO:0000256" key="4">
    <source>
        <dbReference type="ARBA" id="ARBA00023235"/>
    </source>
</evidence>
<dbReference type="Pfam" id="PF00160">
    <property type="entry name" value="Pro_isomerase"/>
    <property type="match status" value="1"/>
</dbReference>
<organism evidence="7 8">
    <name type="scientific">Salinisphaera hydrothermalis (strain C41B8)</name>
    <dbReference type="NCBI Taxonomy" id="1304275"/>
    <lineage>
        <taxon>Bacteria</taxon>
        <taxon>Pseudomonadati</taxon>
        <taxon>Pseudomonadota</taxon>
        <taxon>Gammaproteobacteria</taxon>
        <taxon>Salinisphaerales</taxon>
        <taxon>Salinisphaeraceae</taxon>
        <taxon>Salinisphaera</taxon>
    </lineage>
</organism>
<dbReference type="PROSITE" id="PS50072">
    <property type="entry name" value="CSA_PPIASE_2"/>
    <property type="match status" value="1"/>
</dbReference>
<comment type="similarity">
    <text evidence="2 5">Belongs to the cyclophilin-type PPIase family.</text>
</comment>
<dbReference type="GO" id="GO:0006457">
    <property type="term" value="P:protein folding"/>
    <property type="evidence" value="ECO:0007669"/>
    <property type="project" value="InterPro"/>
</dbReference>
<dbReference type="PROSITE" id="PS00170">
    <property type="entry name" value="CSA_PPIASE_1"/>
    <property type="match status" value="1"/>
</dbReference>
<dbReference type="EMBL" id="APNK01000002">
    <property type="protein sequence ID" value="KEZ78884.1"/>
    <property type="molecule type" value="Genomic_DNA"/>
</dbReference>
<accession>A0A084IQA0</accession>
<dbReference type="AlphaFoldDB" id="A0A084IQA0"/>
<evidence type="ECO:0000256" key="1">
    <source>
        <dbReference type="ARBA" id="ARBA00002388"/>
    </source>
</evidence>
<dbReference type="STRING" id="1304275.C41B8_02102"/>
<reference evidence="7 8" key="1">
    <citation type="submission" date="2013-03" db="EMBL/GenBank/DDBJ databases">
        <title>Salinisphaera hydrothermalis C41B8 Genome Sequencing.</title>
        <authorList>
            <person name="Li C."/>
            <person name="Lai Q."/>
            <person name="Shao Z."/>
        </authorList>
    </citation>
    <scope>NUCLEOTIDE SEQUENCE [LARGE SCALE GENOMIC DNA]</scope>
    <source>
        <strain evidence="7 8">C41B8</strain>
    </source>
</reference>
<protein>
    <recommendedName>
        <fullName evidence="5">Peptidyl-prolyl cis-trans isomerase</fullName>
        <shortName evidence="5">PPIase</shortName>
        <ecNumber evidence="5">5.2.1.8</ecNumber>
    </recommendedName>
</protein>
<keyword evidence="3 5" id="KW-0697">Rotamase</keyword>
<proteinExistence type="inferred from homology"/>
<comment type="caution">
    <text evidence="7">The sequence shown here is derived from an EMBL/GenBank/DDBJ whole genome shotgun (WGS) entry which is preliminary data.</text>
</comment>
<evidence type="ECO:0000313" key="8">
    <source>
        <dbReference type="Proteomes" id="UP000028302"/>
    </source>
</evidence>
<dbReference type="EC" id="5.2.1.8" evidence="5"/>
<dbReference type="PATRIC" id="fig|1304275.5.peg.425"/>
<dbReference type="PIRSF" id="PIRSF001467">
    <property type="entry name" value="Peptidylpro_ismrse"/>
    <property type="match status" value="1"/>
</dbReference>
<dbReference type="PANTHER" id="PTHR43246">
    <property type="entry name" value="PEPTIDYL-PROLYL CIS-TRANS ISOMERASE CYP38, CHLOROPLASTIC"/>
    <property type="match status" value="1"/>
</dbReference>
<keyword evidence="4 5" id="KW-0413">Isomerase</keyword>
<dbReference type="InterPro" id="IPR044665">
    <property type="entry name" value="E_coli_cyclophilin_A-like"/>
</dbReference>
<dbReference type="InterPro" id="IPR024936">
    <property type="entry name" value="Cyclophilin-type_PPIase"/>
</dbReference>
<keyword evidence="8" id="KW-1185">Reference proteome</keyword>
<dbReference type="PRINTS" id="PR00153">
    <property type="entry name" value="CSAPPISMRASE"/>
</dbReference>